<comment type="caution">
    <text evidence="2">The sequence shown here is derived from an EMBL/GenBank/DDBJ whole genome shotgun (WGS) entry which is preliminary data.</text>
</comment>
<name>A0ABN0TB31_9GAMM</name>
<keyword evidence="3" id="KW-1185">Reference proteome</keyword>
<evidence type="ECO:0000313" key="3">
    <source>
        <dbReference type="Proteomes" id="UP001501476"/>
    </source>
</evidence>
<feature type="transmembrane region" description="Helical" evidence="1">
    <location>
        <begin position="6"/>
        <end position="25"/>
    </location>
</feature>
<evidence type="ECO:0000256" key="1">
    <source>
        <dbReference type="SAM" id="Phobius"/>
    </source>
</evidence>
<evidence type="ECO:0008006" key="4">
    <source>
        <dbReference type="Google" id="ProtNLM"/>
    </source>
</evidence>
<keyword evidence="1" id="KW-1133">Transmembrane helix</keyword>
<protein>
    <recommendedName>
        <fullName evidence="4">Peptidase</fullName>
    </recommendedName>
</protein>
<dbReference type="RefSeq" id="WP_286303712.1">
    <property type="nucleotide sequence ID" value="NZ_AP027741.1"/>
</dbReference>
<evidence type="ECO:0000313" key="2">
    <source>
        <dbReference type="EMBL" id="GAA0217155.1"/>
    </source>
</evidence>
<dbReference type="Proteomes" id="UP001501476">
    <property type="component" value="Unassembled WGS sequence"/>
</dbReference>
<reference evidence="2 3" key="1">
    <citation type="journal article" date="2019" name="Int. J. Syst. Evol. Microbiol.">
        <title>The Global Catalogue of Microorganisms (GCM) 10K type strain sequencing project: providing services to taxonomists for standard genome sequencing and annotation.</title>
        <authorList>
            <consortium name="The Broad Institute Genomics Platform"/>
            <consortium name="The Broad Institute Genome Sequencing Center for Infectious Disease"/>
            <person name="Wu L."/>
            <person name="Ma J."/>
        </authorList>
    </citation>
    <scope>NUCLEOTIDE SEQUENCE [LARGE SCALE GENOMIC DNA]</scope>
    <source>
        <strain evidence="2 3">JCM 6886</strain>
    </source>
</reference>
<dbReference type="EMBL" id="BAAADG010000002">
    <property type="protein sequence ID" value="GAA0217155.1"/>
    <property type="molecule type" value="Genomic_DNA"/>
</dbReference>
<dbReference type="InterPro" id="IPR005625">
    <property type="entry name" value="PepSY-ass_TM"/>
</dbReference>
<feature type="transmembrane region" description="Helical" evidence="1">
    <location>
        <begin position="211"/>
        <end position="234"/>
    </location>
</feature>
<proteinExistence type="predicted"/>
<dbReference type="Pfam" id="PF03929">
    <property type="entry name" value="PepSY_TM"/>
    <property type="match status" value="1"/>
</dbReference>
<keyword evidence="1" id="KW-0812">Transmembrane</keyword>
<gene>
    <name evidence="2" type="ORF">GCM10008964_05840</name>
</gene>
<organism evidence="2 3">
    <name type="scientific">Methylophaga marina</name>
    <dbReference type="NCBI Taxonomy" id="45495"/>
    <lineage>
        <taxon>Bacteria</taxon>
        <taxon>Pseudomonadati</taxon>
        <taxon>Pseudomonadota</taxon>
        <taxon>Gammaproteobacteria</taxon>
        <taxon>Thiotrichales</taxon>
        <taxon>Piscirickettsiaceae</taxon>
        <taxon>Methylophaga</taxon>
    </lineage>
</organism>
<accession>A0ABN0TB31</accession>
<sequence length="242" mass="27284">MHGKRNIVSVIVMTILAIIILLKVMSGSLINHAAQLKLDEIYINEDWLMSRYGMGKIQPDVSFLIDNKMFSQFGHQLFIDAKPLTHLQRPLLGGISLEDIIVLTTDDALILLTREGEFIEKMGAEAGIPAPIQNIGLYHGEPVLQTRQAMWRSNFMLDKWEPISLQGVSWSMPHPLPQSVHDALKQFFYGKGISVQQLLIDIHNGRILGDLGIWLIDLLGLMIVFLSLSGLWMWGRRGSFLS</sequence>
<keyword evidence="1" id="KW-0472">Membrane</keyword>